<keyword evidence="4 5" id="KW-0472">Membrane</keyword>
<evidence type="ECO:0000256" key="4">
    <source>
        <dbReference type="ARBA" id="ARBA00023136"/>
    </source>
</evidence>
<gene>
    <name evidence="7" type="ORF">BURMUCGD2_6553</name>
</gene>
<dbReference type="PIRSF" id="PIRSF002808">
    <property type="entry name" value="Hexose_phosphate_transp"/>
    <property type="match status" value="1"/>
</dbReference>
<dbReference type="InterPro" id="IPR000849">
    <property type="entry name" value="Sugar_P_transporter"/>
</dbReference>
<proteinExistence type="predicted"/>
<evidence type="ECO:0000256" key="2">
    <source>
        <dbReference type="ARBA" id="ARBA00022692"/>
    </source>
</evidence>
<feature type="transmembrane region" description="Helical" evidence="5">
    <location>
        <begin position="401"/>
        <end position="423"/>
    </location>
</feature>
<reference evidence="7 8" key="1">
    <citation type="journal article" date="2012" name="J. Bacteriol.">
        <title>Draft Genome Sequence Determination for Cystic Fibrosis and Chronic Granulomatous Disease Burkholderia multivorans Isolates.</title>
        <authorList>
            <person name="Varga J.J."/>
            <person name="Losada L."/>
            <person name="Zelazny A.M."/>
            <person name="Brinkac L."/>
            <person name="Harkins D."/>
            <person name="Radune D."/>
            <person name="Hostetler J."/>
            <person name="Sampaio E.P."/>
            <person name="Ronning C.M."/>
            <person name="Nierman W.C."/>
            <person name="Greenberg D.E."/>
            <person name="Holland S.M."/>
            <person name="Goldberg J.B."/>
        </authorList>
    </citation>
    <scope>NUCLEOTIDE SEQUENCE [LARGE SCALE GENOMIC DNA]</scope>
    <source>
        <strain evidence="7 8">CGD2</strain>
    </source>
</reference>
<feature type="transmembrane region" description="Helical" evidence="5">
    <location>
        <begin position="378"/>
        <end position="395"/>
    </location>
</feature>
<dbReference type="PANTHER" id="PTHR11662:SF333">
    <property type="entry name" value="D-GALACTONATE TRANSPORTER"/>
    <property type="match status" value="1"/>
</dbReference>
<evidence type="ECO:0000256" key="3">
    <source>
        <dbReference type="ARBA" id="ARBA00022989"/>
    </source>
</evidence>
<dbReference type="Gene3D" id="1.20.1250.20">
    <property type="entry name" value="MFS general substrate transporter like domains"/>
    <property type="match status" value="2"/>
</dbReference>
<feature type="domain" description="Major facilitator superfamily (MFS) profile" evidence="6">
    <location>
        <begin position="81"/>
        <end position="490"/>
    </location>
</feature>
<name>B9BPD2_9BURK</name>
<organism evidence="7 8">
    <name type="scientific">Burkholderia multivorans CGD2</name>
    <dbReference type="NCBI Taxonomy" id="513052"/>
    <lineage>
        <taxon>Bacteria</taxon>
        <taxon>Pseudomonadati</taxon>
        <taxon>Pseudomonadota</taxon>
        <taxon>Betaproteobacteria</taxon>
        <taxon>Burkholderiales</taxon>
        <taxon>Burkholderiaceae</taxon>
        <taxon>Burkholderia</taxon>
        <taxon>Burkholderia cepacia complex</taxon>
    </lineage>
</organism>
<dbReference type="InterPro" id="IPR036259">
    <property type="entry name" value="MFS_trans_sf"/>
</dbReference>
<evidence type="ECO:0000256" key="1">
    <source>
        <dbReference type="ARBA" id="ARBA00004141"/>
    </source>
</evidence>
<feature type="transmembrane region" description="Helical" evidence="5">
    <location>
        <begin position="208"/>
        <end position="229"/>
    </location>
</feature>
<dbReference type="PROSITE" id="PS50850">
    <property type="entry name" value="MFS"/>
    <property type="match status" value="1"/>
</dbReference>
<feature type="transmembrane region" description="Helical" evidence="5">
    <location>
        <begin position="75"/>
        <end position="94"/>
    </location>
</feature>
<dbReference type="InterPro" id="IPR020846">
    <property type="entry name" value="MFS_dom"/>
</dbReference>
<dbReference type="SUPFAM" id="SSF103473">
    <property type="entry name" value="MFS general substrate transporter"/>
    <property type="match status" value="1"/>
</dbReference>
<evidence type="ECO:0000256" key="5">
    <source>
        <dbReference type="SAM" id="Phobius"/>
    </source>
</evidence>
<keyword evidence="2 5" id="KW-0812">Transmembrane</keyword>
<feature type="transmembrane region" description="Helical" evidence="5">
    <location>
        <begin position="345"/>
        <end position="366"/>
    </location>
</feature>
<keyword evidence="3 5" id="KW-1133">Transmembrane helix</keyword>
<evidence type="ECO:0000259" key="6">
    <source>
        <dbReference type="PROSITE" id="PS50850"/>
    </source>
</evidence>
<dbReference type="GO" id="GO:0022857">
    <property type="term" value="F:transmembrane transporter activity"/>
    <property type="evidence" value="ECO:0007669"/>
    <property type="project" value="InterPro"/>
</dbReference>
<feature type="transmembrane region" description="Helical" evidence="5">
    <location>
        <begin position="235"/>
        <end position="255"/>
    </location>
</feature>
<dbReference type="Pfam" id="PF07690">
    <property type="entry name" value="MFS_1"/>
    <property type="match status" value="1"/>
</dbReference>
<comment type="subcellular location">
    <subcellularLocation>
        <location evidence="1">Membrane</location>
        <topology evidence="1">Multi-pass membrane protein</topology>
    </subcellularLocation>
</comment>
<dbReference type="PANTHER" id="PTHR11662">
    <property type="entry name" value="SOLUTE CARRIER FAMILY 17"/>
    <property type="match status" value="1"/>
</dbReference>
<protein>
    <submittedName>
        <fullName evidence="7">Probable glucarate transporter (D-glucarate permease)</fullName>
    </submittedName>
</protein>
<feature type="transmembrane region" description="Helical" evidence="5">
    <location>
        <begin position="435"/>
        <end position="458"/>
    </location>
</feature>
<dbReference type="CDD" id="cd17319">
    <property type="entry name" value="MFS_ExuT_GudP_like"/>
    <property type="match status" value="1"/>
</dbReference>
<dbReference type="GO" id="GO:0016020">
    <property type="term" value="C:membrane"/>
    <property type="evidence" value="ECO:0007669"/>
    <property type="project" value="UniProtKB-SubCell"/>
</dbReference>
<evidence type="ECO:0000313" key="7">
    <source>
        <dbReference type="EMBL" id="EEE07450.1"/>
    </source>
</evidence>
<feature type="transmembrane region" description="Helical" evidence="5">
    <location>
        <begin position="464"/>
        <end position="485"/>
    </location>
</feature>
<dbReference type="EMBL" id="ACFC01000004">
    <property type="protein sequence ID" value="EEE07450.1"/>
    <property type="molecule type" value="Genomic_DNA"/>
</dbReference>
<sequence length="513" mass="56092">MTIGGRFVITWKNHRTAARRRASGKIIKRCLTGIFDHAMIASPMVEMSMYGHSRAKPTTPTRDDRMPDTAARKPTRVRFLMLFLVFVGTVVNYVDRANLSVAAPLLKHEFGLDPVAIGVLFSAYSWTYVLANLPGGWVVDRFGSRAMYALALLIWSSFTFLQGFAGRFATLFGLRLGVGVAEAPTFPINNRVVSIWFAQRERGRATSVYLVGQYIGMAALTPALFWIAGTFGWRAIFFATGLVGIVWAGIWYLLYRDPEQCRWVNQAELEHIRRRGAVVETGKPARGEPFPWRKLAIVFSNRQIVAICAGKFASLSSLYFFLTWFPSYLISERHMTVLKAGGVASVPFVAASIGVLAGGALSDWLLRRGASVGTARKTPIITGLLLVPTMTLTVLTDTNWIVIAIMSFAFFAQGVASASWSLIGDIAPRSMLGITGGAVNFVGNLSGIVTPIAIGFIVRETGSFGWALGLISVFAVIGALCYTFLLGEVKRIDLDPPERGGRSPEPLKSTVQD</sequence>
<comment type="caution">
    <text evidence="7">The sequence shown here is derived from an EMBL/GenBank/DDBJ whole genome shotgun (WGS) entry which is preliminary data.</text>
</comment>
<dbReference type="InterPro" id="IPR011701">
    <property type="entry name" value="MFS"/>
</dbReference>
<evidence type="ECO:0000313" key="8">
    <source>
        <dbReference type="Proteomes" id="UP000004535"/>
    </source>
</evidence>
<dbReference type="AlphaFoldDB" id="B9BPD2"/>
<feature type="transmembrane region" description="Helical" evidence="5">
    <location>
        <begin position="304"/>
        <end position="325"/>
    </location>
</feature>
<feature type="transmembrane region" description="Helical" evidence="5">
    <location>
        <begin position="114"/>
        <end position="134"/>
    </location>
</feature>
<dbReference type="Proteomes" id="UP000004535">
    <property type="component" value="Unassembled WGS sequence"/>
</dbReference>
<feature type="transmembrane region" description="Helical" evidence="5">
    <location>
        <begin position="146"/>
        <end position="165"/>
    </location>
</feature>
<accession>B9BPD2</accession>
<feature type="transmembrane region" description="Helical" evidence="5">
    <location>
        <begin position="171"/>
        <end position="188"/>
    </location>
</feature>
<dbReference type="InterPro" id="IPR050382">
    <property type="entry name" value="MFS_Na/Anion_cotransporter"/>
</dbReference>